<accession>A0AAD3DD75</accession>
<keyword evidence="2" id="KW-1133">Transmembrane helix</keyword>
<evidence type="ECO:0000313" key="3">
    <source>
        <dbReference type="EMBL" id="GFH61822.1"/>
    </source>
</evidence>
<organism evidence="3 4">
    <name type="scientific">Chaetoceros tenuissimus</name>
    <dbReference type="NCBI Taxonomy" id="426638"/>
    <lineage>
        <taxon>Eukaryota</taxon>
        <taxon>Sar</taxon>
        <taxon>Stramenopiles</taxon>
        <taxon>Ochrophyta</taxon>
        <taxon>Bacillariophyta</taxon>
        <taxon>Coscinodiscophyceae</taxon>
        <taxon>Chaetocerotophycidae</taxon>
        <taxon>Chaetocerotales</taxon>
        <taxon>Chaetocerotaceae</taxon>
        <taxon>Chaetoceros</taxon>
    </lineage>
</organism>
<reference evidence="3 4" key="1">
    <citation type="journal article" date="2021" name="Sci. Rep.">
        <title>The genome of the diatom Chaetoceros tenuissimus carries an ancient integrated fragment of an extant virus.</title>
        <authorList>
            <person name="Hongo Y."/>
            <person name="Kimura K."/>
            <person name="Takaki Y."/>
            <person name="Yoshida Y."/>
            <person name="Baba S."/>
            <person name="Kobayashi G."/>
            <person name="Nagasaki K."/>
            <person name="Hano T."/>
            <person name="Tomaru Y."/>
        </authorList>
    </citation>
    <scope>NUCLEOTIDE SEQUENCE [LARGE SCALE GENOMIC DNA]</scope>
    <source>
        <strain evidence="3 4">NIES-3715</strain>
    </source>
</reference>
<comment type="caution">
    <text evidence="3">The sequence shown here is derived from an EMBL/GenBank/DDBJ whole genome shotgun (WGS) entry which is preliminary data.</text>
</comment>
<dbReference type="AlphaFoldDB" id="A0AAD3DD75"/>
<proteinExistence type="predicted"/>
<sequence length="416" mass="47464">MSKTSIDDDMPDITIDSIALNLGCDEITISAWSTDDNISVSLSLDTKSSFGKSIKKARSIVPIHTANIKRSAYHRKDSNETVKYHSLPEIMQTVKDEFETGDESEQRCQIRPFIYLITFISFTLLCFLGMSTVTLQLPTMNITKNTIDSTAQRMTSTLEQYNLLMENIEQNKREIDMLQKNDVLTYNRQLRTTNDISKTNEHIKTELLPHLQKTYRLNQRKIQAMIDLIQRDSYRDTFEKYGNGPHSIELILRHNDSQDKQSIFVDLESIDVMPHTIHLFLEQVYHNLWKGAILRNSEQLGDQGSQTDLKADQKLDEFESLGLSSLHFIEENKIPLQNESDSSFLCYLNNGPDLQLAKDPKKITGPCFGKLSVENDLQKLFSDTAASTLIIEIARIVNLQMHAGLSYCSCSARHEG</sequence>
<keyword evidence="2" id="KW-0472">Membrane</keyword>
<evidence type="ECO:0000256" key="2">
    <source>
        <dbReference type="SAM" id="Phobius"/>
    </source>
</evidence>
<dbReference type="EMBL" id="BLLK01000075">
    <property type="protein sequence ID" value="GFH61822.1"/>
    <property type="molecule type" value="Genomic_DNA"/>
</dbReference>
<name>A0AAD3DD75_9STRA</name>
<gene>
    <name evidence="3" type="ORF">CTEN210_18298</name>
</gene>
<evidence type="ECO:0000256" key="1">
    <source>
        <dbReference type="SAM" id="Coils"/>
    </source>
</evidence>
<keyword evidence="2" id="KW-0812">Transmembrane</keyword>
<protein>
    <submittedName>
        <fullName evidence="3">Uncharacterized protein</fullName>
    </submittedName>
</protein>
<dbReference type="Proteomes" id="UP001054902">
    <property type="component" value="Unassembled WGS sequence"/>
</dbReference>
<keyword evidence="4" id="KW-1185">Reference proteome</keyword>
<feature type="transmembrane region" description="Helical" evidence="2">
    <location>
        <begin position="113"/>
        <end position="135"/>
    </location>
</feature>
<keyword evidence="1" id="KW-0175">Coiled coil</keyword>
<evidence type="ECO:0000313" key="4">
    <source>
        <dbReference type="Proteomes" id="UP001054902"/>
    </source>
</evidence>
<feature type="coiled-coil region" evidence="1">
    <location>
        <begin position="151"/>
        <end position="181"/>
    </location>
</feature>